<dbReference type="Gene3D" id="1.10.10.10">
    <property type="entry name" value="Winged helix-like DNA-binding domain superfamily/Winged helix DNA-binding domain"/>
    <property type="match status" value="1"/>
</dbReference>
<evidence type="ECO:0000256" key="4">
    <source>
        <dbReference type="ARBA" id="ARBA00023163"/>
    </source>
</evidence>
<dbReference type="PANTHER" id="PTHR34294:SF5">
    <property type="entry name" value="CENTRAL GLYCOLYTIC GENES REGULATOR"/>
    <property type="match status" value="1"/>
</dbReference>
<dbReference type="InterPro" id="IPR037171">
    <property type="entry name" value="NagB/RpiA_transferase-like"/>
</dbReference>
<dbReference type="Pfam" id="PF21715">
    <property type="entry name" value="CggR_N"/>
    <property type="match status" value="1"/>
</dbReference>
<dbReference type="PANTHER" id="PTHR34294">
    <property type="entry name" value="TRANSCRIPTIONAL REGULATOR-RELATED"/>
    <property type="match status" value="1"/>
</dbReference>
<keyword evidence="2" id="KW-0805">Transcription regulation</keyword>
<feature type="domain" description="Sugar-binding" evidence="5">
    <location>
        <begin position="91"/>
        <end position="340"/>
    </location>
</feature>
<dbReference type="SUPFAM" id="SSF100950">
    <property type="entry name" value="NagB/RpiA/CoA transferase-like"/>
    <property type="match status" value="1"/>
</dbReference>
<dbReference type="GO" id="GO:0003677">
    <property type="term" value="F:DNA binding"/>
    <property type="evidence" value="ECO:0007669"/>
    <property type="project" value="UniProtKB-KW"/>
</dbReference>
<evidence type="ECO:0000259" key="5">
    <source>
        <dbReference type="Pfam" id="PF04198"/>
    </source>
</evidence>
<dbReference type="EMBL" id="JAUSUC010000040">
    <property type="protein sequence ID" value="MDQ0216243.1"/>
    <property type="molecule type" value="Genomic_DNA"/>
</dbReference>
<name>A0AAJ1WK83_9BACI</name>
<dbReference type="InterPro" id="IPR007324">
    <property type="entry name" value="Sugar-bd_dom_put"/>
</dbReference>
<gene>
    <name evidence="7" type="ORF">J2S13_002683</name>
</gene>
<dbReference type="InterPro" id="IPR036390">
    <property type="entry name" value="WH_DNA-bd_sf"/>
</dbReference>
<evidence type="ECO:0000313" key="8">
    <source>
        <dbReference type="Proteomes" id="UP001237207"/>
    </source>
</evidence>
<feature type="domain" description="CggR N-terminal DNA binding" evidence="6">
    <location>
        <begin position="18"/>
        <end position="88"/>
    </location>
</feature>
<evidence type="ECO:0000256" key="3">
    <source>
        <dbReference type="ARBA" id="ARBA00023125"/>
    </source>
</evidence>
<protein>
    <submittedName>
        <fullName evidence="7">Central glycolytic genes regulator</fullName>
    </submittedName>
</protein>
<sequence length="344" mass="38126">MRELLEIQKKLLPDLLGIMQKRYHILRLIRLIGPIGRRSLAQSLGMTERVLRSEIELLSQWNLIEVQSTGMVISNDGKSVLQEMEEMMKELAGLNEMEMKIQKRFQLQQVVVVPGNSDESSWVKKELGRACSSSIKKHLVGKNIIAVTGGTTMAAVAEMLTPEISQKSENLFVPARGGIGNDVENQANTICAKMADQTNSQHRVFHIPDQVSQQGYKAFINEPSIREVLQLISSANIVIHGIGEAMAMAKRRNTSQSECDKLIQNKAVAEAFGYYFNENGEVVHKLSTIGFQLEDLMKTKDVFAVAGGFSKGKAIQAYLKRAPNSTILITDEAAAKGILKEIDN</sequence>
<dbReference type="AlphaFoldDB" id="A0AAJ1WK83"/>
<dbReference type="Proteomes" id="UP001237207">
    <property type="component" value="Unassembled WGS sequence"/>
</dbReference>
<comment type="similarity">
    <text evidence="1">Belongs to the SorC transcriptional regulatory family.</text>
</comment>
<dbReference type="GO" id="GO:0030246">
    <property type="term" value="F:carbohydrate binding"/>
    <property type="evidence" value="ECO:0007669"/>
    <property type="project" value="InterPro"/>
</dbReference>
<dbReference type="SUPFAM" id="SSF46785">
    <property type="entry name" value="Winged helix' DNA-binding domain"/>
    <property type="match status" value="1"/>
</dbReference>
<dbReference type="Gene3D" id="3.40.50.1360">
    <property type="match status" value="1"/>
</dbReference>
<proteinExistence type="inferred from homology"/>
<accession>A0AAJ1WK83</accession>
<evidence type="ECO:0000256" key="2">
    <source>
        <dbReference type="ARBA" id="ARBA00023015"/>
    </source>
</evidence>
<dbReference type="RefSeq" id="WP_307258246.1">
    <property type="nucleotide sequence ID" value="NZ_JAUSUC010000040.1"/>
</dbReference>
<keyword evidence="8" id="KW-1185">Reference proteome</keyword>
<dbReference type="InterPro" id="IPR051054">
    <property type="entry name" value="SorC_transcr_regulators"/>
</dbReference>
<keyword evidence="3" id="KW-0238">DNA-binding</keyword>
<organism evidence="7 8">
    <name type="scientific">Oikeobacillus pervagus</name>
    <dbReference type="NCBI Taxonomy" id="1325931"/>
    <lineage>
        <taxon>Bacteria</taxon>
        <taxon>Bacillati</taxon>
        <taxon>Bacillota</taxon>
        <taxon>Bacilli</taxon>
        <taxon>Bacillales</taxon>
        <taxon>Bacillaceae</taxon>
        <taxon>Oikeobacillus</taxon>
    </lineage>
</organism>
<evidence type="ECO:0000313" key="7">
    <source>
        <dbReference type="EMBL" id="MDQ0216243.1"/>
    </source>
</evidence>
<reference evidence="7" key="1">
    <citation type="submission" date="2023-07" db="EMBL/GenBank/DDBJ databases">
        <title>Genomic Encyclopedia of Type Strains, Phase IV (KMG-IV): sequencing the most valuable type-strain genomes for metagenomic binning, comparative biology and taxonomic classification.</title>
        <authorList>
            <person name="Goeker M."/>
        </authorList>
    </citation>
    <scope>NUCLEOTIDE SEQUENCE</scope>
    <source>
        <strain evidence="7">DSM 23947</strain>
    </source>
</reference>
<evidence type="ECO:0000259" key="6">
    <source>
        <dbReference type="Pfam" id="PF21715"/>
    </source>
</evidence>
<dbReference type="InterPro" id="IPR048715">
    <property type="entry name" value="CggR_N"/>
</dbReference>
<dbReference type="InterPro" id="IPR036388">
    <property type="entry name" value="WH-like_DNA-bd_sf"/>
</dbReference>
<comment type="caution">
    <text evidence="7">The sequence shown here is derived from an EMBL/GenBank/DDBJ whole genome shotgun (WGS) entry which is preliminary data.</text>
</comment>
<keyword evidence="4" id="KW-0804">Transcription</keyword>
<evidence type="ECO:0000256" key="1">
    <source>
        <dbReference type="ARBA" id="ARBA00010466"/>
    </source>
</evidence>
<dbReference type="Pfam" id="PF04198">
    <property type="entry name" value="Sugar-bind"/>
    <property type="match status" value="1"/>
</dbReference>